<dbReference type="Pfam" id="PF00664">
    <property type="entry name" value="ABC_membrane"/>
    <property type="match status" value="2"/>
</dbReference>
<dbReference type="CTD" id="150000"/>
<feature type="domain" description="ABC transporter" evidence="11">
    <location>
        <begin position="773"/>
        <end position="1007"/>
    </location>
</feature>
<keyword evidence="2" id="KW-0813">Transport</keyword>
<dbReference type="Pfam" id="PF00005">
    <property type="entry name" value="ABC_tran"/>
    <property type="match status" value="1"/>
</dbReference>
<dbReference type="InterPro" id="IPR003439">
    <property type="entry name" value="ABC_transporter-like_ATP-bd"/>
</dbReference>
<evidence type="ECO:0000259" key="11">
    <source>
        <dbReference type="PROSITE" id="PS50893"/>
    </source>
</evidence>
<evidence type="ECO:0000256" key="8">
    <source>
        <dbReference type="ARBA" id="ARBA00023136"/>
    </source>
</evidence>
<keyword evidence="3" id="KW-1003">Cell membrane</keyword>
<evidence type="ECO:0000259" key="12">
    <source>
        <dbReference type="PROSITE" id="PS50929"/>
    </source>
</evidence>
<gene>
    <name evidence="14" type="primary">abcc13</name>
</gene>
<dbReference type="AlphaFoldDB" id="A0A8M1KXF5"/>
<evidence type="ECO:0000313" key="14">
    <source>
        <dbReference type="RefSeq" id="XP_042566274.1"/>
    </source>
</evidence>
<feature type="transmembrane region" description="Helical" evidence="10">
    <location>
        <begin position="212"/>
        <end position="230"/>
    </location>
</feature>
<evidence type="ECO:0000256" key="2">
    <source>
        <dbReference type="ARBA" id="ARBA00022448"/>
    </source>
</evidence>
<evidence type="ECO:0000256" key="3">
    <source>
        <dbReference type="ARBA" id="ARBA00022475"/>
    </source>
</evidence>
<name>A0A8M1KXF5_CLUHA</name>
<evidence type="ECO:0000256" key="6">
    <source>
        <dbReference type="ARBA" id="ARBA00022840"/>
    </source>
</evidence>
<evidence type="ECO:0000313" key="13">
    <source>
        <dbReference type="Proteomes" id="UP000515152"/>
    </source>
</evidence>
<dbReference type="GO" id="GO:0005886">
    <property type="term" value="C:plasma membrane"/>
    <property type="evidence" value="ECO:0007669"/>
    <property type="project" value="UniProtKB-SubCell"/>
</dbReference>
<feature type="domain" description="ABC transmembrane type-1" evidence="12">
    <location>
        <begin position="46"/>
        <end position="355"/>
    </location>
</feature>
<dbReference type="GO" id="GO:0140359">
    <property type="term" value="F:ABC-type transporter activity"/>
    <property type="evidence" value="ECO:0007669"/>
    <property type="project" value="InterPro"/>
</dbReference>
<feature type="transmembrane region" description="Helical" evidence="10">
    <location>
        <begin position="429"/>
        <end position="454"/>
    </location>
</feature>
<dbReference type="KEGG" id="char:105905203"/>
<dbReference type="Proteomes" id="UP000515152">
    <property type="component" value="Chromosome 17"/>
</dbReference>
<dbReference type="PROSITE" id="PS50893">
    <property type="entry name" value="ABC_TRANSPORTER_2"/>
    <property type="match status" value="1"/>
</dbReference>
<comment type="subcellular location">
    <subcellularLocation>
        <location evidence="1">Cell membrane</location>
        <topology evidence="1">Multi-pass membrane protein</topology>
    </subcellularLocation>
</comment>
<dbReference type="RefSeq" id="XP_042566274.1">
    <property type="nucleotide sequence ID" value="XM_042710340.1"/>
</dbReference>
<dbReference type="GO" id="GO:0016887">
    <property type="term" value="F:ATP hydrolysis activity"/>
    <property type="evidence" value="ECO:0007669"/>
    <property type="project" value="InterPro"/>
</dbReference>
<protein>
    <submittedName>
        <fullName evidence="14">ATP-binding cassette sub-family C member 2</fullName>
    </submittedName>
</protein>
<dbReference type="GO" id="GO:0005524">
    <property type="term" value="F:ATP binding"/>
    <property type="evidence" value="ECO:0007669"/>
    <property type="project" value="UniProtKB-KW"/>
</dbReference>
<dbReference type="PROSITE" id="PS50929">
    <property type="entry name" value="ABC_TM1F"/>
    <property type="match status" value="2"/>
</dbReference>
<keyword evidence="6 14" id="KW-0067">ATP-binding</keyword>
<feature type="transmembrane region" description="Helical" evidence="10">
    <location>
        <begin position="706"/>
        <end position="725"/>
    </location>
</feature>
<evidence type="ECO:0000256" key="10">
    <source>
        <dbReference type="SAM" id="Phobius"/>
    </source>
</evidence>
<dbReference type="PANTHER" id="PTHR24223">
    <property type="entry name" value="ATP-BINDING CASSETTE SUB-FAMILY C"/>
    <property type="match status" value="1"/>
</dbReference>
<proteinExistence type="predicted"/>
<keyword evidence="7 10" id="KW-1133">Transmembrane helix</keyword>
<dbReference type="InterPro" id="IPR050173">
    <property type="entry name" value="ABC_transporter_C-like"/>
</dbReference>
<dbReference type="OrthoDB" id="6500128at2759"/>
<dbReference type="FunFam" id="3.40.50.300:FF:002145">
    <property type="entry name" value="ABC transporter (MsbA subfamily)"/>
    <property type="match status" value="1"/>
</dbReference>
<feature type="transmembrane region" description="Helical" evidence="10">
    <location>
        <begin position="581"/>
        <end position="606"/>
    </location>
</feature>
<evidence type="ECO:0000256" key="1">
    <source>
        <dbReference type="ARBA" id="ARBA00004651"/>
    </source>
</evidence>
<organism evidence="13 14">
    <name type="scientific">Clupea harengus</name>
    <name type="common">Atlantic herring</name>
    <dbReference type="NCBI Taxonomy" id="7950"/>
    <lineage>
        <taxon>Eukaryota</taxon>
        <taxon>Metazoa</taxon>
        <taxon>Chordata</taxon>
        <taxon>Craniata</taxon>
        <taxon>Vertebrata</taxon>
        <taxon>Euteleostomi</taxon>
        <taxon>Actinopterygii</taxon>
        <taxon>Neopterygii</taxon>
        <taxon>Teleostei</taxon>
        <taxon>Clupei</taxon>
        <taxon>Clupeiformes</taxon>
        <taxon>Clupeoidei</taxon>
        <taxon>Clupeidae</taxon>
        <taxon>Clupea</taxon>
    </lineage>
</organism>
<dbReference type="InterPro" id="IPR011527">
    <property type="entry name" value="ABC1_TM_dom"/>
</dbReference>
<keyword evidence="9" id="KW-0325">Glycoprotein</keyword>
<dbReference type="GeneID" id="105905203"/>
<accession>A0A8M1KXF5</accession>
<keyword evidence="8 10" id="KW-0472">Membrane</keyword>
<evidence type="ECO:0000256" key="9">
    <source>
        <dbReference type="ARBA" id="ARBA00023180"/>
    </source>
</evidence>
<evidence type="ECO:0000256" key="5">
    <source>
        <dbReference type="ARBA" id="ARBA00022741"/>
    </source>
</evidence>
<reference evidence="14" key="1">
    <citation type="submission" date="2025-08" db="UniProtKB">
        <authorList>
            <consortium name="RefSeq"/>
        </authorList>
    </citation>
    <scope>IDENTIFICATION</scope>
</reference>
<keyword evidence="4 10" id="KW-0812">Transmembrane</keyword>
<sequence length="1020" mass="113107">MGSLDLCPQKAVRSEAEELLFPGPISPGFSLLHALWQTFSQCLLQVGLLRLLTDLLELLGPLALRWIILFIENQGVYDWQGRTYVLALVGIVVCHSLVEQLHEKHSGMTKVKAQVALTGMLCRKSCVTSPNMLHFNSPQSAHAPFVHTKKTKQVLCVSSRSHCQVTAAGAATHLSVDVKKVAGLVVTLPLLVSSPLRVALCLGFLWRELGPAVLVGVTVLLFLIPVHSAVERRVKLLKRSQMKVREERETLLKEMLTEIKMLKQLAWEAWFQCRVTAARERELETLNILGYLTAFSMLSHMCVPFLVCLSSLGAFVLMDDGNVLTASQVFTSIWLFRLLRPPLFSLPNLSPILTQAKQSLCRLESIFRTETTDLDCCHPAFTSDEAELGLPSCCLTEALHRNNQDDQLGELKVEMEHPSLSGSGPDIQWYLHAFGCVWVLLSLLALTGLVLVAVGQDGLLGQWTSDAKEVQGLEGWTELRDSCLSLYAVLGLLQGEDVCVYVSAILVCGAAHFLTQGSLRASGGLHSELLSNVLHLPLSFFQNSSPERVLQSLTRDMYLIDDQVPERLRAWTLSQLEMCGAVLLISVVSPVFILAASPLLIFLIRVQSQYSSVSRRMECLEMASHLSVKALFREMPRGDRGDEVNSAAFSYQDQTLGHCHQTLHDYLVCHYNRNILSRWVSLRLDAIMWILVFLVIVILMESAGTVDSGIVGLALLYGLSLRGVLRRCRQASSDVHDCILSVRKMAEYSKLEKEGPWTLPHRVSPGWPQWGEIEFRNLETKCPDCPLAAFRGLSFHIQRGEKVGVLTRERDETEALVSCLLRTLEGDSGMLLIDGVDVASLGLQDLRCRINVLPQVPVLFSGSLRANLDPARRLPDAQVWLALELCHLKEAVQVLPGQLLHSLQGGTASLSEGQKRLLCVARALLRSSSVLLVEEPVASVEPETESLVQQVIRTEFSDCTVLTLAQNPHSVMHSHRVLVLDAGRVVDFDTPSNVFQRNAMFTPRAQSDALRAHSSKKRSK</sequence>
<keyword evidence="13" id="KW-1185">Reference proteome</keyword>
<evidence type="ECO:0000256" key="4">
    <source>
        <dbReference type="ARBA" id="ARBA00022692"/>
    </source>
</evidence>
<evidence type="ECO:0000256" key="7">
    <source>
        <dbReference type="ARBA" id="ARBA00022989"/>
    </source>
</evidence>
<keyword evidence="5" id="KW-0547">Nucleotide-binding</keyword>
<feature type="transmembrane region" description="Helical" evidence="10">
    <location>
        <begin position="682"/>
        <end position="700"/>
    </location>
</feature>
<dbReference type="PANTHER" id="PTHR24223:SF166">
    <property type="entry name" value="MULTIDRUG RESISTANCE-ASSOCIATED PROTEIN 1-LIKE"/>
    <property type="match status" value="1"/>
</dbReference>
<feature type="domain" description="ABC transmembrane type-1" evidence="12">
    <location>
        <begin position="502"/>
        <end position="737"/>
    </location>
</feature>